<protein>
    <submittedName>
        <fullName evidence="1">Uncharacterized protein</fullName>
    </submittedName>
</protein>
<organism evidence="1 2">
    <name type="scientific">Paenibacillus bovis</name>
    <dbReference type="NCBI Taxonomy" id="1616788"/>
    <lineage>
        <taxon>Bacteria</taxon>
        <taxon>Bacillati</taxon>
        <taxon>Bacillota</taxon>
        <taxon>Bacilli</taxon>
        <taxon>Bacillales</taxon>
        <taxon>Paenibacillaceae</taxon>
        <taxon>Paenibacillus</taxon>
    </lineage>
</organism>
<keyword evidence="2" id="KW-1185">Reference proteome</keyword>
<sequence length="92" mass="10419">MQEIQQITDTIQDWLNGMLLRGLTQLTSGDLEQLGTYTERAKQLHMDELCRLLNQLSSTGQAILLGQEDRAITPDYFRLSAYIQMANASLSE</sequence>
<dbReference type="RefSeq" id="WP_060534750.1">
    <property type="nucleotide sequence ID" value="NZ_CP013023.1"/>
</dbReference>
<name>A0A172ZGZ9_9BACL</name>
<dbReference type="KEGG" id="pbv:AR543_12115"/>
<dbReference type="OrthoDB" id="2632052at2"/>
<dbReference type="AlphaFoldDB" id="A0A172ZGZ9"/>
<gene>
    <name evidence="1" type="ORF">AR543_12115</name>
</gene>
<dbReference type="STRING" id="1616788.AR543_12115"/>
<evidence type="ECO:0000313" key="1">
    <source>
        <dbReference type="EMBL" id="ANF96682.1"/>
    </source>
</evidence>
<accession>A0A172ZGZ9</accession>
<reference evidence="2" key="1">
    <citation type="submission" date="2015-10" db="EMBL/GenBank/DDBJ databases">
        <title>Genome of Paenibacillus bovis sp. nov.</title>
        <authorList>
            <person name="Wu Z."/>
            <person name="Gao C."/>
            <person name="Liu Z."/>
            <person name="Zheng H."/>
        </authorList>
    </citation>
    <scope>NUCLEOTIDE SEQUENCE [LARGE SCALE GENOMIC DNA]</scope>
    <source>
        <strain evidence="2">BD3526</strain>
    </source>
</reference>
<proteinExistence type="predicted"/>
<dbReference type="EMBL" id="CP013023">
    <property type="protein sequence ID" value="ANF96682.1"/>
    <property type="molecule type" value="Genomic_DNA"/>
</dbReference>
<reference evidence="1 2" key="2">
    <citation type="journal article" date="2016" name="Int. J. Syst. Evol. Microbiol.">
        <title>Paenibacillus bovis sp. nov., isolated from raw yak (Bos grunniens) milk.</title>
        <authorList>
            <person name="Gao C."/>
            <person name="Han J."/>
            <person name="Liu Z."/>
            <person name="Xu X."/>
            <person name="Hang F."/>
            <person name="Wu Z."/>
        </authorList>
    </citation>
    <scope>NUCLEOTIDE SEQUENCE [LARGE SCALE GENOMIC DNA]</scope>
    <source>
        <strain evidence="1 2">BD3526</strain>
    </source>
</reference>
<evidence type="ECO:0000313" key="2">
    <source>
        <dbReference type="Proteomes" id="UP000078148"/>
    </source>
</evidence>
<dbReference type="Proteomes" id="UP000078148">
    <property type="component" value="Chromosome"/>
</dbReference>